<dbReference type="KEGG" id="haby:HLVA_17130"/>
<evidence type="ECO:0000256" key="10">
    <source>
        <dbReference type="RuleBase" id="RU003357"/>
    </source>
</evidence>
<dbReference type="RefSeq" id="WP_307903985.1">
    <property type="nucleotide sequence ID" value="NZ_AP027059.1"/>
</dbReference>
<gene>
    <name evidence="13" type="ORF">HLVA_17130</name>
</gene>
<evidence type="ECO:0000256" key="2">
    <source>
        <dbReference type="ARBA" id="ARBA00022448"/>
    </source>
</evidence>
<dbReference type="InterPro" id="IPR036942">
    <property type="entry name" value="Beta-barrel_TonB_sf"/>
</dbReference>
<dbReference type="PANTHER" id="PTHR30069">
    <property type="entry name" value="TONB-DEPENDENT OUTER MEMBRANE RECEPTOR"/>
    <property type="match status" value="1"/>
</dbReference>
<keyword evidence="2 9" id="KW-0813">Transport</keyword>
<accession>A0AAU9DV16</accession>
<dbReference type="Gene3D" id="2.40.170.20">
    <property type="entry name" value="TonB-dependent receptor, beta-barrel domain"/>
    <property type="match status" value="1"/>
</dbReference>
<dbReference type="Pfam" id="PF07715">
    <property type="entry name" value="Plug"/>
    <property type="match status" value="1"/>
</dbReference>
<dbReference type="PROSITE" id="PS01156">
    <property type="entry name" value="TONB_DEPENDENT_REC_2"/>
    <property type="match status" value="1"/>
</dbReference>
<dbReference type="AlphaFoldDB" id="A0AAU9DV16"/>
<keyword evidence="5" id="KW-0732">Signal</keyword>
<proteinExistence type="inferred from homology"/>
<dbReference type="PROSITE" id="PS52016">
    <property type="entry name" value="TONB_DEPENDENT_REC_3"/>
    <property type="match status" value="1"/>
</dbReference>
<evidence type="ECO:0000256" key="3">
    <source>
        <dbReference type="ARBA" id="ARBA00022452"/>
    </source>
</evidence>
<evidence type="ECO:0000313" key="14">
    <source>
        <dbReference type="Proteomes" id="UP001321582"/>
    </source>
</evidence>
<dbReference type="GO" id="GO:0009279">
    <property type="term" value="C:cell outer membrane"/>
    <property type="evidence" value="ECO:0007669"/>
    <property type="project" value="UniProtKB-SubCell"/>
</dbReference>
<feature type="domain" description="TonB-dependent receptor-like beta-barrel" evidence="11">
    <location>
        <begin position="191"/>
        <end position="603"/>
    </location>
</feature>
<evidence type="ECO:0000256" key="5">
    <source>
        <dbReference type="ARBA" id="ARBA00022729"/>
    </source>
</evidence>
<evidence type="ECO:0000259" key="12">
    <source>
        <dbReference type="Pfam" id="PF07715"/>
    </source>
</evidence>
<dbReference type="PANTHER" id="PTHR30069:SF27">
    <property type="entry name" value="BLL4766 PROTEIN"/>
    <property type="match status" value="1"/>
</dbReference>
<feature type="domain" description="TonB-dependent receptor plug" evidence="12">
    <location>
        <begin position="38"/>
        <end position="145"/>
    </location>
</feature>
<dbReference type="GO" id="GO:0044718">
    <property type="term" value="P:siderophore transmembrane transport"/>
    <property type="evidence" value="ECO:0007669"/>
    <property type="project" value="TreeGrafter"/>
</dbReference>
<reference evidence="13 14" key="1">
    <citation type="submission" date="2022-11" db="EMBL/GenBank/DDBJ databases">
        <title>Haliovirga abyssi gen. nov., sp. nov., a mesophilic fermentative bacterium isolated from the Iheya North hydrothermal field and the proposal of Haliovirgaceae fam. nov.</title>
        <authorList>
            <person name="Miyazaki U."/>
            <person name="Tame A."/>
            <person name="Miyazaki J."/>
            <person name="Takai K."/>
            <person name="Sawayama S."/>
            <person name="Kitajima M."/>
            <person name="Okamoto A."/>
            <person name="Nakagawa S."/>
        </authorList>
    </citation>
    <scope>NUCLEOTIDE SEQUENCE [LARGE SCALE GENOMIC DNA]</scope>
    <source>
        <strain evidence="13 14">IC12</strain>
    </source>
</reference>
<comment type="subcellular location">
    <subcellularLocation>
        <location evidence="1 9">Cell outer membrane</location>
        <topology evidence="1 9">Multi-pass membrane protein</topology>
    </subcellularLocation>
</comment>
<dbReference type="GO" id="GO:0015344">
    <property type="term" value="F:siderophore uptake transmembrane transporter activity"/>
    <property type="evidence" value="ECO:0007669"/>
    <property type="project" value="TreeGrafter"/>
</dbReference>
<dbReference type="Proteomes" id="UP001321582">
    <property type="component" value="Chromosome"/>
</dbReference>
<dbReference type="Pfam" id="PF00593">
    <property type="entry name" value="TonB_dep_Rec_b-barrel"/>
    <property type="match status" value="1"/>
</dbReference>
<organism evidence="13 14">
    <name type="scientific">Haliovirga abyssi</name>
    <dbReference type="NCBI Taxonomy" id="2996794"/>
    <lineage>
        <taxon>Bacteria</taxon>
        <taxon>Fusobacteriati</taxon>
        <taxon>Fusobacteriota</taxon>
        <taxon>Fusobacteriia</taxon>
        <taxon>Fusobacteriales</taxon>
        <taxon>Haliovirgaceae</taxon>
        <taxon>Haliovirga</taxon>
    </lineage>
</organism>
<evidence type="ECO:0000256" key="8">
    <source>
        <dbReference type="ARBA" id="ARBA00023237"/>
    </source>
</evidence>
<keyword evidence="6 10" id="KW-0798">TonB box</keyword>
<evidence type="ECO:0000256" key="6">
    <source>
        <dbReference type="ARBA" id="ARBA00023077"/>
    </source>
</evidence>
<keyword evidence="8 9" id="KW-0998">Cell outer membrane</keyword>
<keyword evidence="7 9" id="KW-0472">Membrane</keyword>
<evidence type="ECO:0000256" key="9">
    <source>
        <dbReference type="PROSITE-ProRule" id="PRU01360"/>
    </source>
</evidence>
<dbReference type="InterPro" id="IPR039426">
    <property type="entry name" value="TonB-dep_rcpt-like"/>
</dbReference>
<dbReference type="InterPro" id="IPR037066">
    <property type="entry name" value="Plug_dom_sf"/>
</dbReference>
<evidence type="ECO:0000259" key="11">
    <source>
        <dbReference type="Pfam" id="PF00593"/>
    </source>
</evidence>
<comment type="similarity">
    <text evidence="9 10">Belongs to the TonB-dependent receptor family.</text>
</comment>
<evidence type="ECO:0000313" key="13">
    <source>
        <dbReference type="EMBL" id="BDU51144.1"/>
    </source>
</evidence>
<evidence type="ECO:0000256" key="7">
    <source>
        <dbReference type="ARBA" id="ARBA00023136"/>
    </source>
</evidence>
<evidence type="ECO:0000256" key="1">
    <source>
        <dbReference type="ARBA" id="ARBA00004571"/>
    </source>
</evidence>
<protein>
    <submittedName>
        <fullName evidence="13">Ligand-gated channel</fullName>
    </submittedName>
</protein>
<dbReference type="InterPro" id="IPR010917">
    <property type="entry name" value="TonB_rcpt_CS"/>
</dbReference>
<sequence>MKRVLLVFVILSIMVFAEEYKLSDIAVTGERFENTISNSSKDIKIITESEIKESGASTVSEVLKDISGIVISDYTGSGKTVTVDLHGQGDNAKKNLLILVDGISINSIDMSGADINSVLLDNVERIEVLPGSGGVLYGDQAVSGVINIITKKSKKNGVSGDIGLNVGSYNAKKYSGKIGYKNEIMSINLGYNKKDLDGYRKNSKFNMENFKLNLSIMDKIGMSYKNYKDSYGMPGSLTKDEMEKDRADALYTDYSGSPVGRTENKDNGATKTKEYGLWEKFEIGNIKFENNSKYVEKKLITDMISWGTPKSTTDSKEIADNLKFRYIIGNLKSSYGVDYKFGENRADLNKVNKEKIGAYILNDLKLTDLLKIEGGLRREKNSLKYYNDSKKADEKAYYKTLYTAGMNFNYRPTGKLYLEYNTNYRTPLTDEYLTFGKYMKDLKPQSGNNLQLGVTDFIVDILYVDINAYKTEMKDEIYYNSSSYKNENMSGKTLRTGADIILEEDFSIFTLKEGYSYIKSEITDGAYKGKEVPGVPQHKFNLILTINPVENLKIRGNLNYIGKRYAINDLENKGDKVKSYKTLDINSSYKINNIEIFGGIKNILNEKYSSTIVYSPYLYGATDKMAYYPSAERNFDLGVRYKF</sequence>
<dbReference type="SUPFAM" id="SSF56935">
    <property type="entry name" value="Porins"/>
    <property type="match status" value="1"/>
</dbReference>
<name>A0AAU9DV16_9FUSO</name>
<evidence type="ECO:0000256" key="4">
    <source>
        <dbReference type="ARBA" id="ARBA00022692"/>
    </source>
</evidence>
<dbReference type="Gene3D" id="2.170.130.10">
    <property type="entry name" value="TonB-dependent receptor, plug domain"/>
    <property type="match status" value="1"/>
</dbReference>
<keyword evidence="4 9" id="KW-0812">Transmembrane</keyword>
<keyword evidence="3 9" id="KW-1134">Transmembrane beta strand</keyword>
<dbReference type="InterPro" id="IPR000531">
    <property type="entry name" value="Beta-barrel_TonB"/>
</dbReference>
<dbReference type="EMBL" id="AP027059">
    <property type="protein sequence ID" value="BDU51144.1"/>
    <property type="molecule type" value="Genomic_DNA"/>
</dbReference>
<keyword evidence="14" id="KW-1185">Reference proteome</keyword>
<dbReference type="InterPro" id="IPR012910">
    <property type="entry name" value="Plug_dom"/>
</dbReference>